<dbReference type="Gene3D" id="3.40.50.170">
    <property type="entry name" value="Formyl transferase, N-terminal domain"/>
    <property type="match status" value="1"/>
</dbReference>
<dbReference type="OrthoDB" id="9806170at2"/>
<dbReference type="HAMAP" id="MF_01930">
    <property type="entry name" value="PurN"/>
    <property type="match status" value="1"/>
</dbReference>
<gene>
    <name evidence="4" type="primary">purN</name>
    <name evidence="6" type="ORF">CSTERTH_10235</name>
</gene>
<evidence type="ECO:0000256" key="2">
    <source>
        <dbReference type="ARBA" id="ARBA00022679"/>
    </source>
</evidence>
<feature type="binding site" evidence="4">
    <location>
        <position position="108"/>
    </location>
    <ligand>
        <name>(6R)-10-formyltetrahydrofolate</name>
        <dbReference type="ChEBI" id="CHEBI:195366"/>
    </ligand>
</feature>
<comment type="catalytic activity">
    <reaction evidence="4">
        <text>N(1)-(5-phospho-beta-D-ribosyl)glycinamide + (6R)-10-formyltetrahydrofolate = N(2)-formyl-N(1)-(5-phospho-beta-D-ribosyl)glycinamide + (6S)-5,6,7,8-tetrahydrofolate + H(+)</text>
        <dbReference type="Rhea" id="RHEA:15053"/>
        <dbReference type="ChEBI" id="CHEBI:15378"/>
        <dbReference type="ChEBI" id="CHEBI:57453"/>
        <dbReference type="ChEBI" id="CHEBI:143788"/>
        <dbReference type="ChEBI" id="CHEBI:147286"/>
        <dbReference type="ChEBI" id="CHEBI:195366"/>
        <dbReference type="EC" id="2.1.2.2"/>
    </reaction>
</comment>
<accession>A0A1B1YF43</accession>
<sequence length="212" mass="23496">MLRIGVMVSGGGTNLQAILDRIEDGTLKNCSVVTVVSSNSEALAIERAKRKNIPVAVISRKSFDNEEDYNQALIAHMKKYGVELVVLAGFLSRLGESFINEYKNAIINVHPSLIPAFCGKGYYGIIPHRKALEYGVKITGATVHFVEPEYDSGPIILQKAVEVLPDDTPETLQKRVMEQAEWIILPEAIRLFSEGKLEINGRKVIIRDTDSE</sequence>
<name>A0A1B1YF43_THEST</name>
<comment type="function">
    <text evidence="4">Catalyzes the transfer of a formyl group from 10-formyltetrahydrofolate to 5-phospho-ribosyl-glycinamide (GAR), producing 5-phospho-ribosyl-N-formylglycinamide (FGAR) and tetrahydrofolate.</text>
</comment>
<feature type="active site" description="Proton donor" evidence="4">
    <location>
        <position position="110"/>
    </location>
</feature>
<feature type="binding site" evidence="4">
    <location>
        <begin position="12"/>
        <end position="14"/>
    </location>
    <ligand>
        <name>N(1)-(5-phospho-beta-D-ribosyl)glycinamide</name>
        <dbReference type="ChEBI" id="CHEBI:143788"/>
    </ligand>
</feature>
<keyword evidence="2 4" id="KW-0808">Transferase</keyword>
<evidence type="ECO:0000313" key="7">
    <source>
        <dbReference type="Proteomes" id="UP000092971"/>
    </source>
</evidence>
<dbReference type="UniPathway" id="UPA00074">
    <property type="reaction ID" value="UER00126"/>
</dbReference>
<dbReference type="SUPFAM" id="SSF53328">
    <property type="entry name" value="Formyltransferase"/>
    <property type="match status" value="1"/>
</dbReference>
<dbReference type="NCBIfam" id="TIGR00639">
    <property type="entry name" value="PurN"/>
    <property type="match status" value="1"/>
</dbReference>
<dbReference type="InterPro" id="IPR036477">
    <property type="entry name" value="Formyl_transf_N_sf"/>
</dbReference>
<dbReference type="GO" id="GO:0006189">
    <property type="term" value="P:'de novo' IMP biosynthetic process"/>
    <property type="evidence" value="ECO:0007669"/>
    <property type="project" value="UniProtKB-UniRule"/>
</dbReference>
<dbReference type="EMBL" id="CP014672">
    <property type="protein sequence ID" value="ANW99384.1"/>
    <property type="molecule type" value="Genomic_DNA"/>
</dbReference>
<evidence type="ECO:0000256" key="4">
    <source>
        <dbReference type="HAMAP-Rule" id="MF_01930"/>
    </source>
</evidence>
<comment type="similarity">
    <text evidence="4">Belongs to the GART family.</text>
</comment>
<comment type="pathway">
    <text evidence="1 4">Purine metabolism; IMP biosynthesis via de novo pathway; N(2)-formyl-N(1)-(5-phospho-D-ribosyl)glycinamide from N(1)-(5-phospho-D-ribosyl)glycinamide (10-formyl THF route): step 1/1.</text>
</comment>
<keyword evidence="3 4" id="KW-0658">Purine biosynthesis</keyword>
<dbReference type="RefSeq" id="WP_015359773.1">
    <property type="nucleotide sequence ID" value="NZ_CP014672.1"/>
</dbReference>
<proteinExistence type="inferred from homology"/>
<dbReference type="InterPro" id="IPR002376">
    <property type="entry name" value="Formyl_transf_N"/>
</dbReference>
<comment type="caution">
    <text evidence="4">Lacks conserved residue(s) required for the propagation of feature annotation.</text>
</comment>
<evidence type="ECO:0000256" key="3">
    <source>
        <dbReference type="ARBA" id="ARBA00022755"/>
    </source>
</evidence>
<dbReference type="EC" id="2.1.2.2" evidence="4"/>
<feature type="site" description="Raises pKa of active site His" evidence="4">
    <location>
        <position position="151"/>
    </location>
</feature>
<dbReference type="PANTHER" id="PTHR43369">
    <property type="entry name" value="PHOSPHORIBOSYLGLYCINAMIDE FORMYLTRANSFERASE"/>
    <property type="match status" value="1"/>
</dbReference>
<dbReference type="AlphaFoldDB" id="A0A1B1YF43"/>
<organism evidence="6 7">
    <name type="scientific">Thermoclostridium stercorarium subsp. thermolacticum DSM 2910</name>
    <dbReference type="NCBI Taxonomy" id="1121336"/>
    <lineage>
        <taxon>Bacteria</taxon>
        <taxon>Bacillati</taxon>
        <taxon>Bacillota</taxon>
        <taxon>Clostridia</taxon>
        <taxon>Eubacteriales</taxon>
        <taxon>Oscillospiraceae</taxon>
        <taxon>Thermoclostridium</taxon>
    </lineage>
</organism>
<dbReference type="CDD" id="cd08645">
    <property type="entry name" value="FMT_core_GART"/>
    <property type="match status" value="1"/>
</dbReference>
<evidence type="ECO:0000256" key="1">
    <source>
        <dbReference type="ARBA" id="ARBA00005054"/>
    </source>
</evidence>
<dbReference type="GO" id="GO:0004644">
    <property type="term" value="F:phosphoribosylglycinamide formyltransferase activity"/>
    <property type="evidence" value="ECO:0007669"/>
    <property type="project" value="UniProtKB-UniRule"/>
</dbReference>
<evidence type="ECO:0000259" key="5">
    <source>
        <dbReference type="Pfam" id="PF00551"/>
    </source>
</evidence>
<dbReference type="PANTHER" id="PTHR43369:SF2">
    <property type="entry name" value="PHOSPHORIBOSYLGLYCINAMIDE FORMYLTRANSFERASE"/>
    <property type="match status" value="1"/>
</dbReference>
<evidence type="ECO:0000313" key="6">
    <source>
        <dbReference type="EMBL" id="ANW99384.1"/>
    </source>
</evidence>
<feature type="domain" description="Formyl transferase N-terminal" evidence="5">
    <location>
        <begin position="3"/>
        <end position="188"/>
    </location>
</feature>
<protein>
    <recommendedName>
        <fullName evidence="4">Phosphoribosylglycinamide formyltransferase</fullName>
        <ecNumber evidence="4">2.1.2.2</ecNumber>
    </recommendedName>
    <alternativeName>
        <fullName evidence="4">5'-phosphoribosylglycinamide transformylase</fullName>
    </alternativeName>
    <alternativeName>
        <fullName evidence="4">GAR transformylase</fullName>
        <shortName evidence="4">GART</shortName>
    </alternativeName>
</protein>
<dbReference type="Proteomes" id="UP000092971">
    <property type="component" value="Chromosome"/>
</dbReference>
<dbReference type="Pfam" id="PF00551">
    <property type="entry name" value="Formyl_trans_N"/>
    <property type="match status" value="1"/>
</dbReference>
<dbReference type="InterPro" id="IPR004607">
    <property type="entry name" value="GART"/>
</dbReference>
<dbReference type="GO" id="GO:0005737">
    <property type="term" value="C:cytoplasm"/>
    <property type="evidence" value="ECO:0007669"/>
    <property type="project" value="TreeGrafter"/>
</dbReference>
<reference evidence="6 7" key="1">
    <citation type="submission" date="2016-02" db="EMBL/GenBank/DDBJ databases">
        <title>Comparison of Clostridium stercorarium subspecies using comparative genomics and transcriptomics.</title>
        <authorList>
            <person name="Schellenberg J."/>
            <person name="Thallinger G."/>
            <person name="Levin D.B."/>
            <person name="Zhang X."/>
            <person name="Alvare G."/>
            <person name="Fristensky B."/>
            <person name="Sparling R."/>
        </authorList>
    </citation>
    <scope>NUCLEOTIDE SEQUENCE [LARGE SCALE GENOMIC DNA]</scope>
    <source>
        <strain evidence="6 7">DSM 2910</strain>
    </source>
</reference>